<gene>
    <name evidence="1" type="ORF">UFOVP621_130</name>
</gene>
<reference evidence="1" key="1">
    <citation type="submission" date="2020-04" db="EMBL/GenBank/DDBJ databases">
        <authorList>
            <person name="Chiriac C."/>
            <person name="Salcher M."/>
            <person name="Ghai R."/>
            <person name="Kavagutti S V."/>
        </authorList>
    </citation>
    <scope>NUCLEOTIDE SEQUENCE</scope>
</reference>
<evidence type="ECO:0000313" key="1">
    <source>
        <dbReference type="EMBL" id="CAB4153354.1"/>
    </source>
</evidence>
<accession>A0A6J5N2M9</accession>
<protein>
    <submittedName>
        <fullName evidence="1">Uncharacterized protein</fullName>
    </submittedName>
</protein>
<dbReference type="EMBL" id="LR796586">
    <property type="protein sequence ID" value="CAB4153354.1"/>
    <property type="molecule type" value="Genomic_DNA"/>
</dbReference>
<proteinExistence type="predicted"/>
<name>A0A6J5N2M9_9CAUD</name>
<sequence length="69" mass="7810">MDPYMVRDFAQDMNRALATAQAMISHKDDAIQRVRELHAAMTHVYDRVSCTQCGQEYPCKTIKALGGIH</sequence>
<organism evidence="1">
    <name type="scientific">uncultured Caudovirales phage</name>
    <dbReference type="NCBI Taxonomy" id="2100421"/>
    <lineage>
        <taxon>Viruses</taxon>
        <taxon>Duplodnaviria</taxon>
        <taxon>Heunggongvirae</taxon>
        <taxon>Uroviricota</taxon>
        <taxon>Caudoviricetes</taxon>
        <taxon>Peduoviridae</taxon>
        <taxon>Maltschvirus</taxon>
        <taxon>Maltschvirus maltsch</taxon>
    </lineage>
</organism>